<keyword evidence="5" id="KW-0560">Oxidoreductase</keyword>
<dbReference type="InterPro" id="IPR002403">
    <property type="entry name" value="Cyt_P450_E_grp-IV"/>
</dbReference>
<keyword evidence="10" id="KW-0503">Monooxygenase</keyword>
<accession>K9FKM7</accession>
<feature type="transmembrane region" description="Helical" evidence="8">
    <location>
        <begin position="641"/>
        <end position="661"/>
    </location>
</feature>
<keyword evidence="8" id="KW-0472">Membrane</keyword>
<feature type="transmembrane region" description="Helical" evidence="8">
    <location>
        <begin position="574"/>
        <end position="593"/>
    </location>
</feature>
<dbReference type="SUPFAM" id="SSF48264">
    <property type="entry name" value="Cytochrome P450"/>
    <property type="match status" value="1"/>
</dbReference>
<keyword evidence="4 7" id="KW-0479">Metal-binding</keyword>
<dbReference type="InParanoid" id="K9FKM7"/>
<dbReference type="GO" id="GO:0004497">
    <property type="term" value="F:monooxygenase activity"/>
    <property type="evidence" value="ECO:0007669"/>
    <property type="project" value="UniProtKB-KW"/>
</dbReference>
<dbReference type="PRINTS" id="PR00465">
    <property type="entry name" value="EP450IV"/>
</dbReference>
<dbReference type="InterPro" id="IPR036259">
    <property type="entry name" value="MFS_trans_sf"/>
</dbReference>
<dbReference type="PANTHER" id="PTHR23520:SF5">
    <property type="entry name" value="TRANSPORTER, PUTATIVE (AFU_ORTHOLOGUE AFUA_3G04000)-RELATED"/>
    <property type="match status" value="1"/>
</dbReference>
<dbReference type="Gene3D" id="1.10.630.10">
    <property type="entry name" value="Cytochrome P450"/>
    <property type="match status" value="1"/>
</dbReference>
<dbReference type="InterPro" id="IPR020846">
    <property type="entry name" value="MFS_dom"/>
</dbReference>
<dbReference type="GO" id="GO:0000329">
    <property type="term" value="C:fungal-type vacuole membrane"/>
    <property type="evidence" value="ECO:0007669"/>
    <property type="project" value="TreeGrafter"/>
</dbReference>
<dbReference type="Gene3D" id="1.20.1250.20">
    <property type="entry name" value="MFS general substrate transporter like domains"/>
    <property type="match status" value="1"/>
</dbReference>
<comment type="subcellular location">
    <subcellularLocation>
        <location evidence="2">Membrane</location>
        <topology evidence="2">Multi-pass membrane protein</topology>
    </subcellularLocation>
</comment>
<dbReference type="GO" id="GO:0020037">
    <property type="term" value="F:heme binding"/>
    <property type="evidence" value="ECO:0007669"/>
    <property type="project" value="InterPro"/>
</dbReference>
<feature type="transmembrane region" description="Helical" evidence="8">
    <location>
        <begin position="727"/>
        <end position="750"/>
    </location>
</feature>
<dbReference type="FunFam" id="1.10.630.10:FF:000090">
    <property type="entry name" value="Cytochrome P450 monooxygenase"/>
    <property type="match status" value="1"/>
</dbReference>
<keyword evidence="7" id="KW-0349">Heme</keyword>
<evidence type="ECO:0000256" key="3">
    <source>
        <dbReference type="ARBA" id="ARBA00010617"/>
    </source>
</evidence>
<dbReference type="PANTHER" id="PTHR23520">
    <property type="entry name" value="TRANSPORTER, PUTATIVE (AFU_ORTHOLOGUE AFUA_3G04000)-RELATED"/>
    <property type="match status" value="1"/>
</dbReference>
<dbReference type="Pfam" id="PF07690">
    <property type="entry name" value="MFS_1"/>
    <property type="match status" value="1"/>
</dbReference>
<dbReference type="InterPro" id="IPR011701">
    <property type="entry name" value="MFS"/>
</dbReference>
<dbReference type="HOGENOM" id="CLU_010786_0_0_1"/>
<dbReference type="InterPro" id="IPR001128">
    <property type="entry name" value="Cyt_P450"/>
</dbReference>
<evidence type="ECO:0000256" key="4">
    <source>
        <dbReference type="ARBA" id="ARBA00022723"/>
    </source>
</evidence>
<protein>
    <submittedName>
        <fullName evidence="10">Cytochrome P450 monooxygenase, putative</fullName>
    </submittedName>
</protein>
<feature type="transmembrane region" description="Helical" evidence="8">
    <location>
        <begin position="872"/>
        <end position="898"/>
    </location>
</feature>
<organism evidence="10 11">
    <name type="scientific">Penicillium digitatum (strain PHI26 / CECT 20796)</name>
    <name type="common">Green mold</name>
    <dbReference type="NCBI Taxonomy" id="1170229"/>
    <lineage>
        <taxon>Eukaryota</taxon>
        <taxon>Fungi</taxon>
        <taxon>Dikarya</taxon>
        <taxon>Ascomycota</taxon>
        <taxon>Pezizomycotina</taxon>
        <taxon>Eurotiomycetes</taxon>
        <taxon>Eurotiomycetidae</taxon>
        <taxon>Eurotiales</taxon>
        <taxon>Aspergillaceae</taxon>
        <taxon>Penicillium</taxon>
    </lineage>
</organism>
<feature type="transmembrane region" description="Helical" evidence="8">
    <location>
        <begin position="599"/>
        <end position="620"/>
    </location>
</feature>
<sequence length="996" mass="109959">MVAKIFYLLGEAITSARPIEVETTVDYPGLQLLIAGQFAIVEPKGIGFQSEDSILFTPSEIFAHEEPIAISIDGKAVREIPGPKGLPFVGNFFEVYPDHLGNHQRLFDQYGPIIQTTNMGQTIYHTNDPELSAIAFAESDFFTKRINETHPLHPIKNQQAGVFLGDTDTPEWRAAHKFLPPALGPKAVRHYAPTMQETVEDAFSVFDELDERGEAWNVYPYMLKLGSQAVGKLVLGMDFKHFSAVDAPTHELVNQFAELLELNKKVTARGSWYAKLPFGDPKRLQDTRCRIFEMVNESIQNASRNGIEDLPLQNAALQASNMIDYAIRATDNKGEKLPKTSLMEALVVATGAGFTTTSSLLSWLLYSLVNYPGMQERLLQELVDNDIDAHTAMTADLTDRLPFLNNFIKETQRRHNPSYQPARTAKVDMILPGGYKLPKDSTIILALHHIHNNPAVWSNPARFDPDRWDTEEVKHRHKTAYIPFAAGPRMCIGFSFALQEIKVFLPKLLYRYKFTKENDGPVEYDPMFLLIRPTNFQSRPTRYLAHALQELGLTTMWRSSLDVKLLCAQRFVRLFAYGGSTLILASYLSALGISDDRIGLFMTLTLIGDVVISFFLTLFADSMGRKAVLSLGSILMAGSGVLFALFGNFWILLTAAVFGVISPSGNEIGPFRAVEESTLAHLTPHELLSDVFAWYSLIGTAGSATGMLVCGWIINSLESNHGWDFIPACRIIFFVYAGVGVVKLIFALGLSGKVEVQKEEPQEQGSETRPLLAEPVDQGVEPSAKKKGLFPSIEKDLWSLVIRLFILFGVDSFASGLASLSWMTYFFKGKFNLPEGELGTIFFTTNIISAVSMLVASSLAKRIGNVKTMVFTHLPSAICLALISVPSSLPLALTFLVLRACSQNMDVAPRSAFLAVALPADKRTAIMGAVNVVKTTAQSMGPLLTGILSRNGHFGVSFIVAGCLKVTYDLGMLFSFAGKEAARRKQVAQEAEEETS</sequence>
<dbReference type="EMBL" id="AKCT01000232">
    <property type="protein sequence ID" value="EKV10135.1"/>
    <property type="molecule type" value="Genomic_DNA"/>
</dbReference>
<dbReference type="AlphaFoldDB" id="K9FKM7"/>
<dbReference type="GO" id="GO:0005506">
    <property type="term" value="F:iron ion binding"/>
    <property type="evidence" value="ECO:0007669"/>
    <property type="project" value="InterPro"/>
</dbReference>
<dbReference type="GO" id="GO:0022857">
    <property type="term" value="F:transmembrane transporter activity"/>
    <property type="evidence" value="ECO:0007669"/>
    <property type="project" value="InterPro"/>
</dbReference>
<feature type="domain" description="Major facilitator superfamily (MFS) profile" evidence="9">
    <location>
        <begin position="548"/>
        <end position="980"/>
    </location>
</feature>
<reference evidence="11" key="1">
    <citation type="journal article" date="2012" name="BMC Genomics">
        <title>Genome sequence of the necrotrophic fungus Penicillium digitatum, the main postharvest pathogen of citrus.</title>
        <authorList>
            <person name="Marcet-Houben M."/>
            <person name="Ballester A.-R."/>
            <person name="de la Fuente B."/>
            <person name="Harries E."/>
            <person name="Marcos J.F."/>
            <person name="Gonzalez-Candelas L."/>
            <person name="Gabaldon T."/>
        </authorList>
    </citation>
    <scope>NUCLEOTIDE SEQUENCE [LARGE SCALE GENOMIC DNA]</scope>
    <source>
        <strain evidence="11">PHI26 / CECT 20796</strain>
    </source>
</reference>
<feature type="transmembrane region" description="Helical" evidence="8">
    <location>
        <begin position="692"/>
        <end position="715"/>
    </location>
</feature>
<comment type="similarity">
    <text evidence="3">Belongs to the cytochrome P450 family.</text>
</comment>
<feature type="transmembrane region" description="Helical" evidence="8">
    <location>
        <begin position="800"/>
        <end position="826"/>
    </location>
</feature>
<comment type="cofactor">
    <cofactor evidence="1 7">
        <name>heme</name>
        <dbReference type="ChEBI" id="CHEBI:30413"/>
    </cofactor>
</comment>
<dbReference type="eggNOG" id="KOG0157">
    <property type="taxonomic scope" value="Eukaryota"/>
</dbReference>
<evidence type="ECO:0000256" key="8">
    <source>
        <dbReference type="SAM" id="Phobius"/>
    </source>
</evidence>
<dbReference type="SUPFAM" id="SSF103473">
    <property type="entry name" value="MFS general substrate transporter"/>
    <property type="match status" value="1"/>
</dbReference>
<dbReference type="CDD" id="cd17325">
    <property type="entry name" value="MFS_MdtG_SLC18_like"/>
    <property type="match status" value="1"/>
</dbReference>
<keyword evidence="8" id="KW-1133">Transmembrane helix</keyword>
<dbReference type="PROSITE" id="PS50850">
    <property type="entry name" value="MFS"/>
    <property type="match status" value="1"/>
</dbReference>
<dbReference type="Pfam" id="PF00067">
    <property type="entry name" value="p450"/>
    <property type="match status" value="1"/>
</dbReference>
<dbReference type="OrthoDB" id="1470350at2759"/>
<keyword evidence="6 7" id="KW-0408">Iron</keyword>
<gene>
    <name evidence="10" type="ORF">PDIG_58260</name>
</gene>
<evidence type="ECO:0000256" key="6">
    <source>
        <dbReference type="ARBA" id="ARBA00023004"/>
    </source>
</evidence>
<keyword evidence="11" id="KW-1185">Reference proteome</keyword>
<evidence type="ECO:0000256" key="1">
    <source>
        <dbReference type="ARBA" id="ARBA00001971"/>
    </source>
</evidence>
<evidence type="ECO:0000256" key="7">
    <source>
        <dbReference type="PIRSR" id="PIRSR602403-1"/>
    </source>
</evidence>
<feature type="binding site" description="axial binding residue" evidence="7">
    <location>
        <position position="491"/>
    </location>
    <ligand>
        <name>heme</name>
        <dbReference type="ChEBI" id="CHEBI:30413"/>
    </ligand>
    <ligandPart>
        <name>Fe</name>
        <dbReference type="ChEBI" id="CHEBI:18248"/>
    </ligandPart>
</feature>
<name>K9FKM7_PEND2</name>
<evidence type="ECO:0000313" key="11">
    <source>
        <dbReference type="Proteomes" id="UP000009882"/>
    </source>
</evidence>
<feature type="transmembrane region" description="Helical" evidence="8">
    <location>
        <begin position="838"/>
        <end position="860"/>
    </location>
</feature>
<dbReference type="GO" id="GO:0043386">
    <property type="term" value="P:mycotoxin biosynthetic process"/>
    <property type="evidence" value="ECO:0007669"/>
    <property type="project" value="UniProtKB-ARBA"/>
</dbReference>
<dbReference type="PRINTS" id="PR00385">
    <property type="entry name" value="P450"/>
</dbReference>
<dbReference type="Proteomes" id="UP000009882">
    <property type="component" value="Unassembled WGS sequence"/>
</dbReference>
<comment type="caution">
    <text evidence="10">The sequence shown here is derived from an EMBL/GenBank/DDBJ whole genome shotgun (WGS) entry which is preliminary data.</text>
</comment>
<evidence type="ECO:0000259" key="9">
    <source>
        <dbReference type="PROSITE" id="PS50850"/>
    </source>
</evidence>
<proteinExistence type="inferred from homology"/>
<dbReference type="CDD" id="cd00302">
    <property type="entry name" value="cytochrome_P450"/>
    <property type="match status" value="1"/>
</dbReference>
<evidence type="ECO:0000256" key="2">
    <source>
        <dbReference type="ARBA" id="ARBA00004141"/>
    </source>
</evidence>
<evidence type="ECO:0000313" key="10">
    <source>
        <dbReference type="EMBL" id="EKV10135.1"/>
    </source>
</evidence>
<dbReference type="InterPro" id="IPR036396">
    <property type="entry name" value="Cyt_P450_sf"/>
</dbReference>
<evidence type="ECO:0000256" key="5">
    <source>
        <dbReference type="ARBA" id="ARBA00023002"/>
    </source>
</evidence>
<keyword evidence="8" id="KW-0812">Transmembrane</keyword>
<feature type="transmembrane region" description="Helical" evidence="8">
    <location>
        <begin position="345"/>
        <end position="369"/>
    </location>
</feature>
<dbReference type="GO" id="GO:0016705">
    <property type="term" value="F:oxidoreductase activity, acting on paired donors, with incorporation or reduction of molecular oxygen"/>
    <property type="evidence" value="ECO:0007669"/>
    <property type="project" value="InterPro"/>
</dbReference>